<evidence type="ECO:0000313" key="2">
    <source>
        <dbReference type="Proteomes" id="UP001557485"/>
    </source>
</evidence>
<comment type="caution">
    <text evidence="1">The sequence shown here is derived from an EMBL/GenBank/DDBJ whole genome shotgun (WGS) entry which is preliminary data.</text>
</comment>
<sequence length="203" mass="22993">MLDWNAIDFKFSEQQRSNLSIVVQDDAKLPAVERMLVEATKRQLFRNDTDIANISKIKKNLALLLAKLKQARSVMMDMDPITAGVLKAFPSGLELTTLEKYIKSTDEFLSTFPEAGRGSATSTRYTFALDFIVREFPKIYGEEQNVSYSPTSKFYSIVDHWLKYILNINGEFPERQIKTAMNNVANAAVENHDHTTDLGTSNT</sequence>
<dbReference type="EMBL" id="JBFRYA010000017">
    <property type="protein sequence ID" value="MEX1670464.1"/>
    <property type="molecule type" value="Genomic_DNA"/>
</dbReference>
<organism evidence="1 2">
    <name type="scientific">Zhongshania guokunii</name>
    <dbReference type="NCBI Taxonomy" id="641783"/>
    <lineage>
        <taxon>Bacteria</taxon>
        <taxon>Pseudomonadati</taxon>
        <taxon>Pseudomonadota</taxon>
        <taxon>Gammaproteobacteria</taxon>
        <taxon>Cellvibrionales</taxon>
        <taxon>Spongiibacteraceae</taxon>
        <taxon>Zhongshania</taxon>
    </lineage>
</organism>
<protein>
    <submittedName>
        <fullName evidence="1">Uncharacterized protein</fullName>
    </submittedName>
</protein>
<gene>
    <name evidence="1" type="ORF">AB4876_16200</name>
</gene>
<name>A0ABV3UCI7_9GAMM</name>
<evidence type="ECO:0000313" key="1">
    <source>
        <dbReference type="EMBL" id="MEX1670464.1"/>
    </source>
</evidence>
<dbReference type="Proteomes" id="UP001557485">
    <property type="component" value="Unassembled WGS sequence"/>
</dbReference>
<keyword evidence="2" id="KW-1185">Reference proteome</keyword>
<reference evidence="1 2" key="1">
    <citation type="journal article" date="2011" name="Int. J. Syst. Evol. Microbiol.">
        <title>Zhongshania antarctica gen. nov., sp. nov. and Zhongshania guokunii sp. nov., gammaproteobacteria respectively isolated from coastal attached (fast) ice and surface seawater of the Antarctic.</title>
        <authorList>
            <person name="Li H.J."/>
            <person name="Zhang X.Y."/>
            <person name="Chen C.X."/>
            <person name="Zhang Y.J."/>
            <person name="Gao Z.M."/>
            <person name="Yu Y."/>
            <person name="Chen X.L."/>
            <person name="Chen B."/>
            <person name="Zhang Y.Z."/>
        </authorList>
    </citation>
    <scope>NUCLEOTIDE SEQUENCE [LARGE SCALE GENOMIC DNA]</scope>
    <source>
        <strain evidence="1 2">ZS6-22T</strain>
    </source>
</reference>
<dbReference type="RefSeq" id="WP_368382795.1">
    <property type="nucleotide sequence ID" value="NZ_JBFRYA010000017.1"/>
</dbReference>
<accession>A0ABV3UCI7</accession>
<proteinExistence type="predicted"/>